<dbReference type="EMBL" id="KB446539">
    <property type="protein sequence ID" value="EME44228.1"/>
    <property type="molecule type" value="Genomic_DNA"/>
</dbReference>
<proteinExistence type="predicted"/>
<dbReference type="HOGENOM" id="CLU_1686531_0_0_1"/>
<gene>
    <name evidence="1" type="ORF">DOTSEDRAFT_88455</name>
</gene>
<protein>
    <submittedName>
        <fullName evidence="1">Uncharacterized protein</fullName>
    </submittedName>
</protein>
<dbReference type="AlphaFoldDB" id="N1PMT2"/>
<keyword evidence="2" id="KW-1185">Reference proteome</keyword>
<sequence length="156" mass="17686">MTGNIAVFRQRGQNDEEQRQQCFTLASQNFAEYGSQQSSGRISTTRPSMNIPHCQRLSNECASNSPEARAESLDIQLTVKNYRVMYSPHMFTRHSRTNLTTCLLHQARDRSQRCETKPLDLGMLHPRRKVSLVTSTSLGSLTSEKRVQGLLPQGYP</sequence>
<reference evidence="1 2" key="2">
    <citation type="journal article" date="2012" name="PLoS Pathog.">
        <title>Diverse lifestyles and strategies of plant pathogenesis encoded in the genomes of eighteen Dothideomycetes fungi.</title>
        <authorList>
            <person name="Ohm R.A."/>
            <person name="Feau N."/>
            <person name="Henrissat B."/>
            <person name="Schoch C.L."/>
            <person name="Horwitz B.A."/>
            <person name="Barry K.W."/>
            <person name="Condon B.J."/>
            <person name="Copeland A.C."/>
            <person name="Dhillon B."/>
            <person name="Glaser F."/>
            <person name="Hesse C.N."/>
            <person name="Kosti I."/>
            <person name="LaButti K."/>
            <person name="Lindquist E.A."/>
            <person name="Lucas S."/>
            <person name="Salamov A.A."/>
            <person name="Bradshaw R.E."/>
            <person name="Ciuffetti L."/>
            <person name="Hamelin R.C."/>
            <person name="Kema G.H.J."/>
            <person name="Lawrence C."/>
            <person name="Scott J.A."/>
            <person name="Spatafora J.W."/>
            <person name="Turgeon B.G."/>
            <person name="de Wit P.J.G.M."/>
            <person name="Zhong S."/>
            <person name="Goodwin S.B."/>
            <person name="Grigoriev I.V."/>
        </authorList>
    </citation>
    <scope>NUCLEOTIDE SEQUENCE [LARGE SCALE GENOMIC DNA]</scope>
    <source>
        <strain evidence="2">NZE10 / CBS 128990</strain>
    </source>
</reference>
<name>N1PMT2_DOTSN</name>
<dbReference type="Proteomes" id="UP000016933">
    <property type="component" value="Unassembled WGS sequence"/>
</dbReference>
<evidence type="ECO:0000313" key="1">
    <source>
        <dbReference type="EMBL" id="EME44228.1"/>
    </source>
</evidence>
<accession>N1PMT2</accession>
<evidence type="ECO:0000313" key="2">
    <source>
        <dbReference type="Proteomes" id="UP000016933"/>
    </source>
</evidence>
<organism evidence="1 2">
    <name type="scientific">Dothistroma septosporum (strain NZE10 / CBS 128990)</name>
    <name type="common">Red band needle blight fungus</name>
    <name type="synonym">Mycosphaerella pini</name>
    <dbReference type="NCBI Taxonomy" id="675120"/>
    <lineage>
        <taxon>Eukaryota</taxon>
        <taxon>Fungi</taxon>
        <taxon>Dikarya</taxon>
        <taxon>Ascomycota</taxon>
        <taxon>Pezizomycotina</taxon>
        <taxon>Dothideomycetes</taxon>
        <taxon>Dothideomycetidae</taxon>
        <taxon>Mycosphaerellales</taxon>
        <taxon>Mycosphaerellaceae</taxon>
        <taxon>Dothistroma</taxon>
    </lineage>
</organism>
<reference evidence="2" key="1">
    <citation type="journal article" date="2012" name="PLoS Genet.">
        <title>The genomes of the fungal plant pathogens Cladosporium fulvum and Dothistroma septosporum reveal adaptation to different hosts and lifestyles but also signatures of common ancestry.</title>
        <authorList>
            <person name="de Wit P.J.G.M."/>
            <person name="van der Burgt A."/>
            <person name="Oekmen B."/>
            <person name="Stergiopoulos I."/>
            <person name="Abd-Elsalam K.A."/>
            <person name="Aerts A.L."/>
            <person name="Bahkali A.H."/>
            <person name="Beenen H.G."/>
            <person name="Chettri P."/>
            <person name="Cox M.P."/>
            <person name="Datema E."/>
            <person name="de Vries R.P."/>
            <person name="Dhillon B."/>
            <person name="Ganley A.R."/>
            <person name="Griffiths S.A."/>
            <person name="Guo Y."/>
            <person name="Hamelin R.C."/>
            <person name="Henrissat B."/>
            <person name="Kabir M.S."/>
            <person name="Jashni M.K."/>
            <person name="Kema G."/>
            <person name="Klaubauf S."/>
            <person name="Lapidus A."/>
            <person name="Levasseur A."/>
            <person name="Lindquist E."/>
            <person name="Mehrabi R."/>
            <person name="Ohm R.A."/>
            <person name="Owen T.J."/>
            <person name="Salamov A."/>
            <person name="Schwelm A."/>
            <person name="Schijlen E."/>
            <person name="Sun H."/>
            <person name="van den Burg H.A."/>
            <person name="van Ham R.C.H.J."/>
            <person name="Zhang S."/>
            <person name="Goodwin S.B."/>
            <person name="Grigoriev I.V."/>
            <person name="Collemare J."/>
            <person name="Bradshaw R.E."/>
        </authorList>
    </citation>
    <scope>NUCLEOTIDE SEQUENCE [LARGE SCALE GENOMIC DNA]</scope>
    <source>
        <strain evidence="2">NZE10 / CBS 128990</strain>
    </source>
</reference>